<reference evidence="17" key="1">
    <citation type="journal article" date="2019" name="Int. J. Syst. Evol. Microbiol.">
        <title>The Global Catalogue of Microorganisms (GCM) 10K type strain sequencing project: providing services to taxonomists for standard genome sequencing and annotation.</title>
        <authorList>
            <consortium name="The Broad Institute Genomics Platform"/>
            <consortium name="The Broad Institute Genome Sequencing Center for Infectious Disease"/>
            <person name="Wu L."/>
            <person name="Ma J."/>
        </authorList>
    </citation>
    <scope>NUCLEOTIDE SEQUENCE [LARGE SCALE GENOMIC DNA]</scope>
    <source>
        <strain evidence="17">JCM 18392</strain>
    </source>
</reference>
<feature type="binding site" evidence="11 12">
    <location>
        <position position="114"/>
    </location>
    <ligand>
        <name>ATP</name>
        <dbReference type="ChEBI" id="CHEBI:30616"/>
    </ligand>
</feature>
<evidence type="ECO:0000256" key="11">
    <source>
        <dbReference type="HAMAP-Rule" id="MF_00451"/>
    </source>
</evidence>
<dbReference type="Proteomes" id="UP001501323">
    <property type="component" value="Unassembled WGS sequence"/>
</dbReference>
<keyword evidence="7 11" id="KW-0418">Kinase</keyword>
<evidence type="ECO:0000256" key="10">
    <source>
        <dbReference type="ARBA" id="ARBA00023080"/>
    </source>
</evidence>
<evidence type="ECO:0000256" key="6">
    <source>
        <dbReference type="ARBA" id="ARBA00022741"/>
    </source>
</evidence>
<evidence type="ECO:0000256" key="14">
    <source>
        <dbReference type="RuleBase" id="RU004013"/>
    </source>
</evidence>
<dbReference type="RefSeq" id="WP_345295141.1">
    <property type="nucleotide sequence ID" value="NZ_BAABJY010000002.1"/>
</dbReference>
<dbReference type="InterPro" id="IPR036850">
    <property type="entry name" value="NDK-like_dom_sf"/>
</dbReference>
<keyword evidence="9 11" id="KW-0460">Magnesium</keyword>
<feature type="active site" description="Pros-phosphohistidine intermediate" evidence="11 12">
    <location>
        <position position="117"/>
    </location>
</feature>
<evidence type="ECO:0000256" key="9">
    <source>
        <dbReference type="ARBA" id="ARBA00022842"/>
    </source>
</evidence>
<evidence type="ECO:0000256" key="7">
    <source>
        <dbReference type="ARBA" id="ARBA00022777"/>
    </source>
</evidence>
<dbReference type="PROSITE" id="PS51374">
    <property type="entry name" value="NDPK_LIKE"/>
    <property type="match status" value="1"/>
</dbReference>
<evidence type="ECO:0000256" key="12">
    <source>
        <dbReference type="PROSITE-ProRule" id="PRU00706"/>
    </source>
</evidence>
<feature type="binding site" evidence="11 12">
    <location>
        <position position="87"/>
    </location>
    <ligand>
        <name>ATP</name>
        <dbReference type="ChEBI" id="CHEBI:30616"/>
    </ligand>
</feature>
<name>A0ABP9E0T3_9GAMM</name>
<evidence type="ECO:0000259" key="15">
    <source>
        <dbReference type="SMART" id="SM00562"/>
    </source>
</evidence>
<proteinExistence type="inferred from homology"/>
<evidence type="ECO:0000313" key="16">
    <source>
        <dbReference type="EMBL" id="GAA4866055.1"/>
    </source>
</evidence>
<feature type="binding site" evidence="11 12">
    <location>
        <position position="93"/>
    </location>
    <ligand>
        <name>ATP</name>
        <dbReference type="ChEBI" id="CHEBI:30616"/>
    </ligand>
</feature>
<dbReference type="Gene3D" id="3.30.70.141">
    <property type="entry name" value="Nucleoside diphosphate kinase-like domain"/>
    <property type="match status" value="1"/>
</dbReference>
<feature type="binding site" evidence="11 12">
    <location>
        <position position="11"/>
    </location>
    <ligand>
        <name>ATP</name>
        <dbReference type="ChEBI" id="CHEBI:30616"/>
    </ligand>
</feature>
<dbReference type="GO" id="GO:0016301">
    <property type="term" value="F:kinase activity"/>
    <property type="evidence" value="ECO:0007669"/>
    <property type="project" value="UniProtKB-KW"/>
</dbReference>
<dbReference type="PANTHER" id="PTHR46161">
    <property type="entry name" value="NUCLEOSIDE DIPHOSPHATE KINASE"/>
    <property type="match status" value="1"/>
</dbReference>
<protein>
    <recommendedName>
        <fullName evidence="11 14">Nucleoside diphosphate kinase</fullName>
        <shortName evidence="11">NDK</shortName>
        <shortName evidence="11">NDP kinase</shortName>
        <ecNumber evidence="11 14">2.7.4.6</ecNumber>
    </recommendedName>
    <alternativeName>
        <fullName evidence="11">Nucleoside-2-P kinase</fullName>
    </alternativeName>
</protein>
<feature type="domain" description="Nucleoside diphosphate kinase-like" evidence="15">
    <location>
        <begin position="3"/>
        <end position="140"/>
    </location>
</feature>
<dbReference type="CDD" id="cd04413">
    <property type="entry name" value="NDPk_I"/>
    <property type="match status" value="1"/>
</dbReference>
<evidence type="ECO:0000256" key="5">
    <source>
        <dbReference type="ARBA" id="ARBA00022723"/>
    </source>
</evidence>
<dbReference type="EC" id="2.7.4.6" evidence="11 14"/>
<dbReference type="PANTHER" id="PTHR46161:SF3">
    <property type="entry name" value="NUCLEOSIDE DIPHOSPHATE KINASE DDB_G0292928-RELATED"/>
    <property type="match status" value="1"/>
</dbReference>
<comment type="subcellular location">
    <subcellularLocation>
        <location evidence="11">Cytoplasm</location>
    </subcellularLocation>
</comment>
<evidence type="ECO:0000256" key="13">
    <source>
        <dbReference type="RuleBase" id="RU004011"/>
    </source>
</evidence>
<comment type="function">
    <text evidence="11">Major role in the synthesis of nucleoside triphosphates other than ATP. The ATP gamma phosphate is transferred to the NDP beta phosphate via a ping-pong mechanism, using a phosphorylated active-site intermediate.</text>
</comment>
<evidence type="ECO:0000256" key="3">
    <source>
        <dbReference type="ARBA" id="ARBA00022553"/>
    </source>
</evidence>
<keyword evidence="2 11" id="KW-0963">Cytoplasm</keyword>
<dbReference type="InterPro" id="IPR023005">
    <property type="entry name" value="Nucleoside_diP_kinase_AS"/>
</dbReference>
<keyword evidence="10 11" id="KW-0546">Nucleotide metabolism</keyword>
<feature type="binding site" evidence="11 12">
    <location>
        <position position="59"/>
    </location>
    <ligand>
        <name>ATP</name>
        <dbReference type="ChEBI" id="CHEBI:30616"/>
    </ligand>
</feature>
<dbReference type="Pfam" id="PF00334">
    <property type="entry name" value="NDK"/>
    <property type="match status" value="1"/>
</dbReference>
<dbReference type="PROSITE" id="PS00469">
    <property type="entry name" value="NDPK"/>
    <property type="match status" value="1"/>
</dbReference>
<comment type="similarity">
    <text evidence="1 11 12 13">Belongs to the NDK family.</text>
</comment>
<evidence type="ECO:0000256" key="4">
    <source>
        <dbReference type="ARBA" id="ARBA00022679"/>
    </source>
</evidence>
<dbReference type="SMART" id="SM00562">
    <property type="entry name" value="NDK"/>
    <property type="match status" value="1"/>
</dbReference>
<accession>A0ABP9E0T3</accession>
<dbReference type="HAMAP" id="MF_00451">
    <property type="entry name" value="NDP_kinase"/>
    <property type="match status" value="1"/>
</dbReference>
<dbReference type="InterPro" id="IPR001564">
    <property type="entry name" value="Nucleoside_diP_kinase"/>
</dbReference>
<dbReference type="InterPro" id="IPR034907">
    <property type="entry name" value="NDK-like_dom"/>
</dbReference>
<keyword evidence="4 11" id="KW-0808">Transferase</keyword>
<feature type="binding site" evidence="11 12">
    <location>
        <position position="104"/>
    </location>
    <ligand>
        <name>ATP</name>
        <dbReference type="ChEBI" id="CHEBI:30616"/>
    </ligand>
</feature>
<gene>
    <name evidence="11 16" type="primary">ndk</name>
    <name evidence="16" type="ORF">GCM10023332_17770</name>
</gene>
<organism evidence="16 17">
    <name type="scientific">Luteimonas vadosa</name>
    <dbReference type="NCBI Taxonomy" id="1165507"/>
    <lineage>
        <taxon>Bacteria</taxon>
        <taxon>Pseudomonadati</taxon>
        <taxon>Pseudomonadota</taxon>
        <taxon>Gammaproteobacteria</taxon>
        <taxon>Lysobacterales</taxon>
        <taxon>Lysobacteraceae</taxon>
        <taxon>Luteimonas</taxon>
    </lineage>
</organism>
<comment type="catalytic activity">
    <reaction evidence="11 14">
        <text>a 2'-deoxyribonucleoside 5'-diphosphate + ATP = a 2'-deoxyribonucleoside 5'-triphosphate + ADP</text>
        <dbReference type="Rhea" id="RHEA:44640"/>
        <dbReference type="ChEBI" id="CHEBI:30616"/>
        <dbReference type="ChEBI" id="CHEBI:61560"/>
        <dbReference type="ChEBI" id="CHEBI:73316"/>
        <dbReference type="ChEBI" id="CHEBI:456216"/>
        <dbReference type="EC" id="2.7.4.6"/>
    </reaction>
</comment>
<keyword evidence="5 11" id="KW-0479">Metal-binding</keyword>
<dbReference type="NCBIfam" id="NF001908">
    <property type="entry name" value="PRK00668.1"/>
    <property type="match status" value="1"/>
</dbReference>
<comment type="subunit">
    <text evidence="11">Homotetramer.</text>
</comment>
<keyword evidence="17" id="KW-1185">Reference proteome</keyword>
<evidence type="ECO:0000256" key="1">
    <source>
        <dbReference type="ARBA" id="ARBA00008142"/>
    </source>
</evidence>
<keyword evidence="6 11" id="KW-0547">Nucleotide-binding</keyword>
<sequence length="141" mass="15417">MALQRTLSIIKPDAVAKNVIGEIYSRFEKAGLKIAAARMKHLSRAEAEGFYAVHRERPFFKPLVDFMISGPVMIQVLEGENAIAKNRELMGATNPKEADAGTIRADFADSIDANAVHGSDAPETAAVEIAYFFPATDLHDR</sequence>
<keyword evidence="3 11" id="KW-0597">Phosphoprotein</keyword>
<evidence type="ECO:0000313" key="17">
    <source>
        <dbReference type="Proteomes" id="UP001501323"/>
    </source>
</evidence>
<evidence type="ECO:0000256" key="8">
    <source>
        <dbReference type="ARBA" id="ARBA00022840"/>
    </source>
</evidence>
<comment type="caution">
    <text evidence="16">The sequence shown here is derived from an EMBL/GenBank/DDBJ whole genome shotgun (WGS) entry which is preliminary data.</text>
</comment>
<evidence type="ECO:0000256" key="2">
    <source>
        <dbReference type="ARBA" id="ARBA00022490"/>
    </source>
</evidence>
<dbReference type="PRINTS" id="PR01243">
    <property type="entry name" value="NUCDPKINASE"/>
</dbReference>
<dbReference type="SUPFAM" id="SSF54919">
    <property type="entry name" value="Nucleoside diphosphate kinase, NDK"/>
    <property type="match status" value="1"/>
</dbReference>
<comment type="cofactor">
    <cofactor evidence="11">
        <name>Mg(2+)</name>
        <dbReference type="ChEBI" id="CHEBI:18420"/>
    </cofactor>
</comment>
<dbReference type="EMBL" id="BAABJY010000002">
    <property type="protein sequence ID" value="GAA4866055.1"/>
    <property type="molecule type" value="Genomic_DNA"/>
</dbReference>
<comment type="catalytic activity">
    <reaction evidence="11">
        <text>a ribonucleoside 5'-diphosphate + ATP = a ribonucleoside 5'-triphosphate + ADP</text>
        <dbReference type="Rhea" id="RHEA:18113"/>
        <dbReference type="ChEBI" id="CHEBI:30616"/>
        <dbReference type="ChEBI" id="CHEBI:57930"/>
        <dbReference type="ChEBI" id="CHEBI:61557"/>
        <dbReference type="ChEBI" id="CHEBI:456216"/>
        <dbReference type="EC" id="2.7.4.6"/>
    </reaction>
</comment>
<keyword evidence="8 11" id="KW-0067">ATP-binding</keyword>